<sequence>MLGKLQEETNQIIEGIKPETLRYLTHLEQDLYNALETRANIDSWLVFGAAQAAGLTLPYILFNLGVTLSIIQLFGVLTGIAPGIMGISQDWRFRKGTDGWEIDLGKNPLAVCAKIGAGGLISWNGTGRISSATEKTRVALEEAKKEITPNSSFLTTTDWLLLGAVCLAAIAGALFFRKDE</sequence>
<keyword evidence="2" id="KW-0614">Plasmid</keyword>
<dbReference type="Proteomes" id="UP000516013">
    <property type="component" value="Plasmid p-r.curvispora1"/>
</dbReference>
<proteinExistence type="predicted"/>
<keyword evidence="1" id="KW-0472">Membrane</keyword>
<dbReference type="EMBL" id="CP060823">
    <property type="protein sequence ID" value="QNP31343.1"/>
    <property type="molecule type" value="Genomic_DNA"/>
</dbReference>
<geneLocation type="plasmid" evidence="2 3">
    <name>p-r.curvispora1</name>
</geneLocation>
<evidence type="ECO:0000313" key="2">
    <source>
        <dbReference type="EMBL" id="QNP31343.1"/>
    </source>
</evidence>
<protein>
    <submittedName>
        <fullName evidence="2">Uncharacterized protein</fullName>
    </submittedName>
</protein>
<dbReference type="KEGG" id="ccur:IAR63_17840"/>
<keyword evidence="1" id="KW-1133">Transmembrane helix</keyword>
<reference evidence="2 3" key="1">
    <citation type="submission" date="2020-08" db="EMBL/GenBank/DDBJ databases">
        <title>Complete genome sequence of Raphidiopsis curvispora isolated from drinking water reservoir in South Korea.</title>
        <authorList>
            <person name="Jeong J."/>
        </authorList>
    </citation>
    <scope>NUCLEOTIDE SEQUENCE [LARGE SCALE GENOMIC DNA]</scope>
    <source>
        <strain evidence="2 3">GIHE-G1</strain>
        <plasmid evidence="2 3">p-r.curvispora1</plasmid>
    </source>
</reference>
<feature type="transmembrane region" description="Helical" evidence="1">
    <location>
        <begin position="159"/>
        <end position="176"/>
    </location>
</feature>
<evidence type="ECO:0000313" key="3">
    <source>
        <dbReference type="Proteomes" id="UP000516013"/>
    </source>
</evidence>
<feature type="transmembrane region" description="Helical" evidence="1">
    <location>
        <begin position="68"/>
        <end position="87"/>
    </location>
</feature>
<gene>
    <name evidence="2" type="ORF">IAR63_17840</name>
</gene>
<accession>A0A7H0F5M7</accession>
<evidence type="ECO:0000256" key="1">
    <source>
        <dbReference type="SAM" id="Phobius"/>
    </source>
</evidence>
<dbReference type="AlphaFoldDB" id="A0A7H0F5M7"/>
<name>A0A7H0F5M7_9CYAN</name>
<keyword evidence="1" id="KW-0812">Transmembrane</keyword>
<keyword evidence="3" id="KW-1185">Reference proteome</keyword>
<dbReference type="RefSeq" id="WP_187707523.1">
    <property type="nucleotide sequence ID" value="NZ_CP060823.1"/>
</dbReference>
<organism evidence="2 3">
    <name type="scientific">Cylindrospermopsis curvispora GIHE-G1</name>
    <dbReference type="NCBI Taxonomy" id="2666332"/>
    <lineage>
        <taxon>Bacteria</taxon>
        <taxon>Bacillati</taxon>
        <taxon>Cyanobacteriota</taxon>
        <taxon>Cyanophyceae</taxon>
        <taxon>Nostocales</taxon>
        <taxon>Aphanizomenonaceae</taxon>
        <taxon>Cylindrospermopsis</taxon>
    </lineage>
</organism>